<protein>
    <recommendedName>
        <fullName evidence="1">Reverse transcriptase domain-containing protein</fullName>
    </recommendedName>
</protein>
<dbReference type="Proteomes" id="UP000594220">
    <property type="component" value="Unplaced"/>
</dbReference>
<dbReference type="AlphaFoldDB" id="A0A7M4E8L1"/>
<evidence type="ECO:0000313" key="2">
    <source>
        <dbReference type="Ensembl" id="ENSCPRP00005006120.1"/>
    </source>
</evidence>
<dbReference type="Ensembl" id="ENSCPRT00005007179.1">
    <property type="protein sequence ID" value="ENSCPRP00005006120.1"/>
    <property type="gene ID" value="ENSCPRG00005004388.1"/>
</dbReference>
<name>A0A7M4E8L1_CROPO</name>
<dbReference type="InterPro" id="IPR000477">
    <property type="entry name" value="RT_dom"/>
</dbReference>
<dbReference type="PANTHER" id="PTHR33332">
    <property type="entry name" value="REVERSE TRANSCRIPTASE DOMAIN-CONTAINING PROTEIN"/>
    <property type="match status" value="1"/>
</dbReference>
<dbReference type="GeneTree" id="ENSGT00940000154136"/>
<dbReference type="Pfam" id="PF00078">
    <property type="entry name" value="RVT_1"/>
    <property type="match status" value="1"/>
</dbReference>
<organism evidence="2 3">
    <name type="scientific">Crocodylus porosus</name>
    <name type="common">Saltwater crocodile</name>
    <name type="synonym">Estuarine crocodile</name>
    <dbReference type="NCBI Taxonomy" id="8502"/>
    <lineage>
        <taxon>Eukaryota</taxon>
        <taxon>Metazoa</taxon>
        <taxon>Chordata</taxon>
        <taxon>Craniata</taxon>
        <taxon>Vertebrata</taxon>
        <taxon>Euteleostomi</taxon>
        <taxon>Archelosauria</taxon>
        <taxon>Archosauria</taxon>
        <taxon>Crocodylia</taxon>
        <taxon>Longirostres</taxon>
        <taxon>Crocodylidae</taxon>
        <taxon>Crocodylus</taxon>
    </lineage>
</organism>
<feature type="domain" description="Reverse transcriptase" evidence="1">
    <location>
        <begin position="1"/>
        <end position="234"/>
    </location>
</feature>
<sequence>MWSLFSRGRKEDLSNYRPVSLTSILGKVFEMITKDHICGSPVRKIMQQGNQHGLVVGRSCLTNLVSFYDRVTKCLDAVEVDVVFLDFSKAFDTVTHPILINILRGCDIDVYIVWWVATWLSSCTQRVVVDGLVSTWKDVGSGVPQGSVLGPVDFNIFISDLDAGVKRTLSKFVDDTKLWGEVHAPEGRERLQANLDRLEKWAVYNRMQYNKDKCRVLHLGQKNIQHTYWLGSDPLSSTEAERDLGVLVDSKMNIRRQCNETVSKANCTLSCISRCMTNRTKEVILPLCAALVRLQLEYCVQFQVLYFKKDVDRLERVQRRATHMVRGLQDELYEGRLRDLDLFSLRKRRLRGDLVATYKSIRGMQQGIGDTLFTRAPLGVTRNNRHKLTENRFWLDITKNFFVVRVAKIWNGLLREVVLSPTLEVF</sequence>
<dbReference type="OMA" id="HCEEDTH"/>
<dbReference type="SUPFAM" id="SSF56672">
    <property type="entry name" value="DNA/RNA polymerases"/>
    <property type="match status" value="1"/>
</dbReference>
<dbReference type="InterPro" id="IPR043502">
    <property type="entry name" value="DNA/RNA_pol_sf"/>
</dbReference>
<proteinExistence type="predicted"/>
<reference evidence="2" key="1">
    <citation type="submission" date="2025-08" db="UniProtKB">
        <authorList>
            <consortium name="Ensembl"/>
        </authorList>
    </citation>
    <scope>IDENTIFICATION</scope>
</reference>
<dbReference type="CDD" id="cd01650">
    <property type="entry name" value="RT_nLTR_like"/>
    <property type="match status" value="1"/>
</dbReference>
<dbReference type="PROSITE" id="PS50878">
    <property type="entry name" value="RT_POL"/>
    <property type="match status" value="1"/>
</dbReference>
<evidence type="ECO:0000259" key="1">
    <source>
        <dbReference type="PROSITE" id="PS50878"/>
    </source>
</evidence>
<accession>A0A7M4E8L1</accession>
<reference evidence="2" key="2">
    <citation type="submission" date="2025-09" db="UniProtKB">
        <authorList>
            <consortium name="Ensembl"/>
        </authorList>
    </citation>
    <scope>IDENTIFICATION</scope>
</reference>
<keyword evidence="3" id="KW-1185">Reference proteome</keyword>
<evidence type="ECO:0000313" key="3">
    <source>
        <dbReference type="Proteomes" id="UP000594220"/>
    </source>
</evidence>